<evidence type="ECO:0000313" key="4">
    <source>
        <dbReference type="Proteomes" id="UP000242715"/>
    </source>
</evidence>
<dbReference type="AlphaFoldDB" id="A0A2Z6NQB8"/>
<name>A0A2Z6NQB8_TRISU</name>
<evidence type="ECO:0000313" key="3">
    <source>
        <dbReference type="EMBL" id="GAU46508.1"/>
    </source>
</evidence>
<keyword evidence="4" id="KW-1185">Reference proteome</keyword>
<dbReference type="OrthoDB" id="1100107at2759"/>
<gene>
    <name evidence="3" type="ORF">TSUD_285900</name>
</gene>
<dbReference type="Pfam" id="PF02992">
    <property type="entry name" value="Transposase_21"/>
    <property type="match status" value="1"/>
</dbReference>
<reference evidence="4" key="1">
    <citation type="journal article" date="2017" name="Front. Plant Sci.">
        <title>Climate Clever Clovers: New Paradigm to Reduce the Environmental Footprint of Ruminants by Breeding Low Methanogenic Forages Utilizing Haplotype Variation.</title>
        <authorList>
            <person name="Kaur P."/>
            <person name="Appels R."/>
            <person name="Bayer P.E."/>
            <person name="Keeble-Gagnere G."/>
            <person name="Wang J."/>
            <person name="Hirakawa H."/>
            <person name="Shirasawa K."/>
            <person name="Vercoe P."/>
            <person name="Stefanova K."/>
            <person name="Durmic Z."/>
            <person name="Nichols P."/>
            <person name="Revell C."/>
            <person name="Isobe S.N."/>
            <person name="Edwards D."/>
            <person name="Erskine W."/>
        </authorList>
    </citation>
    <scope>NUCLEOTIDE SEQUENCE [LARGE SCALE GENOMIC DNA]</scope>
    <source>
        <strain evidence="4">cv. Daliak</strain>
    </source>
</reference>
<protein>
    <recommendedName>
        <fullName evidence="2">DUF4216 domain-containing protein</fullName>
    </recommendedName>
</protein>
<sequence length="720" mass="83636">MVSGDGGYYLGDKESGETSFCLDTWIGDTPLKVQYQRLFQVSEEITSKVDQLDELTRTLNSIQILSCIIPGPSNPTDKIDVYLQPLIDDLKRLWIGELTYDIARKENFTMRAALMWTINDFPAYGMLSGWSTHGRLACPHCMEHTKSFTLKYGGKASWFDCHRRFLPANHQFRRKKNLFKLDTTEMDGPPPKITSYDVFDRVSGLCRFPDVGKRIRYDKYGETHNWTKRSIFWDLPYWKDNLLRHNLDVMHIEKNFCDNILHTVMDVSGKTKDNEKARCDLPLYCKRPEMELQRLPNGKYLKPKAVYSLTSNEAKSVCQWLKELRMPDGYSSNLERCADVNAGRLRGMKTHDSHVLMERLLPIAFYSLSNHVLNPLTEVSQFFKDLCASTLRMDELVKMDQNIPIILCKLEWMYPFERFMGDSKRTVKNKARVEGTRNELIDECERSMWILSVFRPCGRPSGAEKEYWMNDEEMQSATVHVMINCYEVGPYLEALVDGPRMNVKQWHTYFVKGYKFHTHSWTIGKKTINSGVYVKGVGDGGEDDFYGVIKYIFELSYRYDNNVVLFYCEWFDPTTNGTKIDPKHKNVDIRMDKRYRSFDPFILASKCSQVYYVPYPSHHRAKRGWCSAIKTKPRGQIETEVPNIEVPYQDDEMSHVPNVIEVDPISNLVDRDVDGPQIDAQVLIELLNNNEEDANSSEDNEEDGHRHEEDSEDDDTDCSD</sequence>
<feature type="region of interest" description="Disordered" evidence="1">
    <location>
        <begin position="687"/>
        <end position="720"/>
    </location>
</feature>
<dbReference type="Pfam" id="PF13952">
    <property type="entry name" value="DUF4216"/>
    <property type="match status" value="1"/>
</dbReference>
<evidence type="ECO:0000259" key="2">
    <source>
        <dbReference type="Pfam" id="PF13952"/>
    </source>
</evidence>
<organism evidence="3 4">
    <name type="scientific">Trifolium subterraneum</name>
    <name type="common">Subterranean clover</name>
    <dbReference type="NCBI Taxonomy" id="3900"/>
    <lineage>
        <taxon>Eukaryota</taxon>
        <taxon>Viridiplantae</taxon>
        <taxon>Streptophyta</taxon>
        <taxon>Embryophyta</taxon>
        <taxon>Tracheophyta</taxon>
        <taxon>Spermatophyta</taxon>
        <taxon>Magnoliopsida</taxon>
        <taxon>eudicotyledons</taxon>
        <taxon>Gunneridae</taxon>
        <taxon>Pentapetalae</taxon>
        <taxon>rosids</taxon>
        <taxon>fabids</taxon>
        <taxon>Fabales</taxon>
        <taxon>Fabaceae</taxon>
        <taxon>Papilionoideae</taxon>
        <taxon>50 kb inversion clade</taxon>
        <taxon>NPAAA clade</taxon>
        <taxon>Hologalegina</taxon>
        <taxon>IRL clade</taxon>
        <taxon>Trifolieae</taxon>
        <taxon>Trifolium</taxon>
    </lineage>
</organism>
<dbReference type="PANTHER" id="PTHR10775">
    <property type="entry name" value="OS08G0208400 PROTEIN"/>
    <property type="match status" value="1"/>
</dbReference>
<dbReference type="EMBL" id="DF974220">
    <property type="protein sequence ID" value="GAU46508.1"/>
    <property type="molecule type" value="Genomic_DNA"/>
</dbReference>
<dbReference type="InterPro" id="IPR004242">
    <property type="entry name" value="Transposase_21"/>
</dbReference>
<dbReference type="Proteomes" id="UP000242715">
    <property type="component" value="Unassembled WGS sequence"/>
</dbReference>
<proteinExistence type="predicted"/>
<evidence type="ECO:0000256" key="1">
    <source>
        <dbReference type="SAM" id="MobiDB-lite"/>
    </source>
</evidence>
<dbReference type="PANTHER" id="PTHR10775:SF185">
    <property type="entry name" value="OS08G0208400 PROTEIN"/>
    <property type="match status" value="1"/>
</dbReference>
<dbReference type="InterPro" id="IPR025312">
    <property type="entry name" value="DUF4216"/>
</dbReference>
<feature type="compositionally biased region" description="Acidic residues" evidence="1">
    <location>
        <begin position="690"/>
        <end position="702"/>
    </location>
</feature>
<accession>A0A2Z6NQB8</accession>
<feature type="domain" description="DUF4216" evidence="2">
    <location>
        <begin position="554"/>
        <end position="619"/>
    </location>
</feature>
<feature type="compositionally biased region" description="Acidic residues" evidence="1">
    <location>
        <begin position="710"/>
        <end position="720"/>
    </location>
</feature>